<dbReference type="InterPro" id="IPR011057">
    <property type="entry name" value="Mss4-like_sf"/>
</dbReference>
<keyword evidence="2" id="KW-0479">Metal-binding</keyword>
<evidence type="ECO:0000313" key="6">
    <source>
        <dbReference type="EMBL" id="TDZ53063.1"/>
    </source>
</evidence>
<dbReference type="GO" id="GO:0046872">
    <property type="term" value="F:metal ion binding"/>
    <property type="evidence" value="ECO:0007669"/>
    <property type="project" value="UniProtKB-KW"/>
</dbReference>
<protein>
    <recommendedName>
        <fullName evidence="5">CENP-V/GFA domain-containing protein</fullName>
    </recommendedName>
</protein>
<dbReference type="EMBL" id="RYZW01000075">
    <property type="protein sequence ID" value="TDZ53063.1"/>
    <property type="molecule type" value="Genomic_DNA"/>
</dbReference>
<comment type="caution">
    <text evidence="6">The sequence shown here is derived from an EMBL/GenBank/DDBJ whole genome shotgun (WGS) entry which is preliminary data.</text>
</comment>
<dbReference type="Proteomes" id="UP000295703">
    <property type="component" value="Unassembled WGS sequence"/>
</dbReference>
<evidence type="ECO:0000259" key="5">
    <source>
        <dbReference type="PROSITE" id="PS51891"/>
    </source>
</evidence>
<evidence type="ECO:0000256" key="1">
    <source>
        <dbReference type="ARBA" id="ARBA00005495"/>
    </source>
</evidence>
<keyword evidence="4" id="KW-0456">Lyase</keyword>
<comment type="similarity">
    <text evidence="1">Belongs to the Gfa family.</text>
</comment>
<dbReference type="AlphaFoldDB" id="A0A4V6QEV5"/>
<name>A0A4V6QEV5_COLTR</name>
<evidence type="ECO:0000256" key="4">
    <source>
        <dbReference type="ARBA" id="ARBA00023239"/>
    </source>
</evidence>
<proteinExistence type="inferred from homology"/>
<keyword evidence="3" id="KW-0862">Zinc</keyword>
<dbReference type="InterPro" id="IPR006913">
    <property type="entry name" value="CENP-V/GFA"/>
</dbReference>
<dbReference type="PANTHER" id="PTHR33337:SF40">
    <property type="entry name" value="CENP-V_GFA DOMAIN-CONTAINING PROTEIN-RELATED"/>
    <property type="match status" value="1"/>
</dbReference>
<keyword evidence="7" id="KW-1185">Reference proteome</keyword>
<dbReference type="PROSITE" id="PS51891">
    <property type="entry name" value="CENP_V_GFA"/>
    <property type="match status" value="1"/>
</dbReference>
<dbReference type="PANTHER" id="PTHR33337">
    <property type="entry name" value="GFA DOMAIN-CONTAINING PROTEIN"/>
    <property type="match status" value="1"/>
</dbReference>
<organism evidence="6 7">
    <name type="scientific">Colletotrichum trifolii</name>
    <dbReference type="NCBI Taxonomy" id="5466"/>
    <lineage>
        <taxon>Eukaryota</taxon>
        <taxon>Fungi</taxon>
        <taxon>Dikarya</taxon>
        <taxon>Ascomycota</taxon>
        <taxon>Pezizomycotina</taxon>
        <taxon>Sordariomycetes</taxon>
        <taxon>Hypocreomycetidae</taxon>
        <taxon>Glomerellales</taxon>
        <taxon>Glomerellaceae</taxon>
        <taxon>Colletotrichum</taxon>
        <taxon>Colletotrichum orbiculare species complex</taxon>
    </lineage>
</organism>
<dbReference type="Pfam" id="PF04828">
    <property type="entry name" value="GFA"/>
    <property type="match status" value="1"/>
</dbReference>
<evidence type="ECO:0000313" key="7">
    <source>
        <dbReference type="Proteomes" id="UP000295703"/>
    </source>
</evidence>
<evidence type="ECO:0000256" key="3">
    <source>
        <dbReference type="ARBA" id="ARBA00022833"/>
    </source>
</evidence>
<reference evidence="6 7" key="1">
    <citation type="submission" date="2018-12" db="EMBL/GenBank/DDBJ databases">
        <title>Genome sequence and assembly of Colletotrichum trifolii.</title>
        <authorList>
            <person name="Gan P."/>
            <person name="Shirasu K."/>
        </authorList>
    </citation>
    <scope>NUCLEOTIDE SEQUENCE [LARGE SCALE GENOMIC DNA]</scope>
    <source>
        <strain evidence="6 7">543-2</strain>
    </source>
</reference>
<gene>
    <name evidence="6" type="ORF">CTRI78_v007239</name>
</gene>
<dbReference type="GO" id="GO:0016846">
    <property type="term" value="F:carbon-sulfur lyase activity"/>
    <property type="evidence" value="ECO:0007669"/>
    <property type="project" value="InterPro"/>
</dbReference>
<sequence>MSADESAVTTGACSCGDIKYTFKGDALLTGLCHCLNCKRSSSNSFAANVIIPGETFQITSGKPTVYASNGGSGKETRLHFCGRCSSQIYAVSDVVPAFVFVKPGTFDDWELAQTKFKPKVEVWCARRLAWQAPVEGAASFDGNAPSEG</sequence>
<feature type="domain" description="CENP-V/GFA" evidence="5">
    <location>
        <begin position="9"/>
        <end position="120"/>
    </location>
</feature>
<accession>A0A4V6QEV5</accession>
<dbReference type="SUPFAM" id="SSF51316">
    <property type="entry name" value="Mss4-like"/>
    <property type="match status" value="1"/>
</dbReference>
<dbReference type="Gene3D" id="3.90.1590.10">
    <property type="entry name" value="glutathione-dependent formaldehyde- activating enzyme (gfa)"/>
    <property type="match status" value="1"/>
</dbReference>
<evidence type="ECO:0000256" key="2">
    <source>
        <dbReference type="ARBA" id="ARBA00022723"/>
    </source>
</evidence>